<dbReference type="AlphaFoldDB" id="X1B0F6"/>
<dbReference type="EMBL" id="BART01011846">
    <property type="protein sequence ID" value="GAG89164.1"/>
    <property type="molecule type" value="Genomic_DNA"/>
</dbReference>
<proteinExistence type="predicted"/>
<gene>
    <name evidence="1" type="ORF">S01H4_25016</name>
</gene>
<organism evidence="1">
    <name type="scientific">marine sediment metagenome</name>
    <dbReference type="NCBI Taxonomy" id="412755"/>
    <lineage>
        <taxon>unclassified sequences</taxon>
        <taxon>metagenomes</taxon>
        <taxon>ecological metagenomes</taxon>
    </lineage>
</organism>
<sequence>LMAIDPVTFYEQSYSFKNYFEIEYNILLYGYAINNSPNEEFTESLTKGWYNYFKGRTIDDLDSIPDIIIFLDKNLVNDFFKITDYKKSDYENVLVENPLFALLVKNTW</sequence>
<feature type="non-terminal residue" evidence="1">
    <location>
        <position position="1"/>
    </location>
</feature>
<accession>X1B0F6</accession>
<name>X1B0F6_9ZZZZ</name>
<evidence type="ECO:0000313" key="1">
    <source>
        <dbReference type="EMBL" id="GAG89164.1"/>
    </source>
</evidence>
<protein>
    <submittedName>
        <fullName evidence="1">Uncharacterized protein</fullName>
    </submittedName>
</protein>
<comment type="caution">
    <text evidence="1">The sequence shown here is derived from an EMBL/GenBank/DDBJ whole genome shotgun (WGS) entry which is preliminary data.</text>
</comment>
<reference evidence="1" key="1">
    <citation type="journal article" date="2014" name="Front. Microbiol.">
        <title>High frequency of phylogenetically diverse reductive dehalogenase-homologous genes in deep subseafloor sedimentary metagenomes.</title>
        <authorList>
            <person name="Kawai M."/>
            <person name="Futagami T."/>
            <person name="Toyoda A."/>
            <person name="Takaki Y."/>
            <person name="Nishi S."/>
            <person name="Hori S."/>
            <person name="Arai W."/>
            <person name="Tsubouchi T."/>
            <person name="Morono Y."/>
            <person name="Uchiyama I."/>
            <person name="Ito T."/>
            <person name="Fujiyama A."/>
            <person name="Inagaki F."/>
            <person name="Takami H."/>
        </authorList>
    </citation>
    <scope>NUCLEOTIDE SEQUENCE</scope>
    <source>
        <strain evidence="1">Expedition CK06-06</strain>
    </source>
</reference>